<dbReference type="EMBL" id="WTYB01000002">
    <property type="protein sequence ID" value="MXP38294.1"/>
    <property type="molecule type" value="Genomic_DNA"/>
</dbReference>
<dbReference type="SUPFAM" id="SSF54975">
    <property type="entry name" value="Acylphosphatase/BLUF domain-like"/>
    <property type="match status" value="1"/>
</dbReference>
<name>A0A6I4UKE6_9SPHN</name>
<comment type="caution">
    <text evidence="3">The sequence shown here is derived from an EMBL/GenBank/DDBJ whole genome shotgun (WGS) entry which is preliminary data.</text>
</comment>
<dbReference type="AlphaFoldDB" id="A0A6I4UKE6"/>
<protein>
    <submittedName>
        <fullName evidence="3">Blue light sensor protein</fullName>
    </submittedName>
</protein>
<organism evidence="3 4">
    <name type="scientific">Erythrobacter ramosus</name>
    <dbReference type="NCBI Taxonomy" id="35811"/>
    <lineage>
        <taxon>Bacteria</taxon>
        <taxon>Pseudomonadati</taxon>
        <taxon>Pseudomonadota</taxon>
        <taxon>Alphaproteobacteria</taxon>
        <taxon>Sphingomonadales</taxon>
        <taxon>Erythrobacteraceae</taxon>
        <taxon>Erythrobacter/Porphyrobacter group</taxon>
        <taxon>Erythrobacter</taxon>
    </lineage>
</organism>
<dbReference type="OrthoDB" id="196105at2"/>
<evidence type="ECO:0000313" key="3">
    <source>
        <dbReference type="EMBL" id="MXP38294.1"/>
    </source>
</evidence>
<dbReference type="Gene3D" id="3.30.70.100">
    <property type="match status" value="1"/>
</dbReference>
<proteinExistence type="predicted"/>
<reference evidence="3 4" key="1">
    <citation type="submission" date="2019-12" db="EMBL/GenBank/DDBJ databases">
        <title>Genomic-based taxomic classification of the family Erythrobacteraceae.</title>
        <authorList>
            <person name="Xu L."/>
        </authorList>
    </citation>
    <scope>NUCLEOTIDE SEQUENCE [LARGE SCALE GENOMIC DNA]</scope>
    <source>
        <strain evidence="3 4">JCM 10282</strain>
    </source>
</reference>
<evidence type="ECO:0000313" key="5">
    <source>
        <dbReference type="Proteomes" id="UP000548685"/>
    </source>
</evidence>
<evidence type="ECO:0000259" key="1">
    <source>
        <dbReference type="PROSITE" id="PS50925"/>
    </source>
</evidence>
<dbReference type="Proteomes" id="UP000430021">
    <property type="component" value="Unassembled WGS sequence"/>
</dbReference>
<dbReference type="GO" id="GO:0009882">
    <property type="term" value="F:blue light photoreceptor activity"/>
    <property type="evidence" value="ECO:0007669"/>
    <property type="project" value="InterPro"/>
</dbReference>
<dbReference type="GO" id="GO:0071949">
    <property type="term" value="F:FAD binding"/>
    <property type="evidence" value="ECO:0007669"/>
    <property type="project" value="InterPro"/>
</dbReference>
<gene>
    <name evidence="2" type="ORF">FHS52_002600</name>
    <name evidence="3" type="ORF">GRI59_06675</name>
</gene>
<evidence type="ECO:0000313" key="4">
    <source>
        <dbReference type="Proteomes" id="UP000430021"/>
    </source>
</evidence>
<reference evidence="2 5" key="2">
    <citation type="submission" date="2020-08" db="EMBL/GenBank/DDBJ databases">
        <title>Genomic Encyclopedia of Type Strains, Phase IV (KMG-IV): sequencing the most valuable type-strain genomes for metagenomic binning, comparative biology and taxonomic classification.</title>
        <authorList>
            <person name="Goeker M."/>
        </authorList>
    </citation>
    <scope>NUCLEOTIDE SEQUENCE [LARGE SCALE GENOMIC DNA]</scope>
    <source>
        <strain evidence="2 5">DSM 8510</strain>
    </source>
</reference>
<dbReference type="Pfam" id="PF04940">
    <property type="entry name" value="BLUF"/>
    <property type="match status" value="1"/>
</dbReference>
<keyword evidence="5" id="KW-1185">Reference proteome</keyword>
<dbReference type="SMART" id="SM01034">
    <property type="entry name" value="BLUF"/>
    <property type="match status" value="1"/>
</dbReference>
<evidence type="ECO:0000313" key="2">
    <source>
        <dbReference type="EMBL" id="MBB3776631.1"/>
    </source>
</evidence>
<feature type="domain" description="BLUF" evidence="1">
    <location>
        <begin position="20"/>
        <end position="112"/>
    </location>
</feature>
<dbReference type="InterPro" id="IPR036046">
    <property type="entry name" value="Acylphosphatase-like_dom_sf"/>
</dbReference>
<dbReference type="InterPro" id="IPR007024">
    <property type="entry name" value="BLUF_domain"/>
</dbReference>
<dbReference type="EMBL" id="JACICE010000002">
    <property type="protein sequence ID" value="MBB3776631.1"/>
    <property type="molecule type" value="Genomic_DNA"/>
</dbReference>
<dbReference type="PROSITE" id="PS50925">
    <property type="entry name" value="BLUF"/>
    <property type="match status" value="1"/>
</dbReference>
<accession>A0A6I4UKE6</accession>
<sequence>MFDEPGFSDDADLDPAAIMLETFVYCSRAADGVDADEVSRLVAFSQKRNVARGITGVLVFGSGVFFQWIEGPPAEVRTLIANLHGDIRHHDIVTLDQSVEVRERLYPHWDMEPVEPDDLREVLEEALESTEDEGSLAALKRILGHLESGSLSEVGRG</sequence>
<dbReference type="Proteomes" id="UP000548685">
    <property type="component" value="Unassembled WGS sequence"/>
</dbReference>
<dbReference type="RefSeq" id="WP_160760470.1">
    <property type="nucleotide sequence ID" value="NZ_BAAADZ010000010.1"/>
</dbReference>